<keyword evidence="1" id="KW-0407">Ion channel</keyword>
<keyword evidence="1" id="KW-0406">Ion transport</keyword>
<dbReference type="GO" id="GO:0034220">
    <property type="term" value="P:monoatomic ion transmembrane transport"/>
    <property type="evidence" value="ECO:0007669"/>
    <property type="project" value="UniProtKB-KW"/>
</dbReference>
<evidence type="ECO:0000256" key="1">
    <source>
        <dbReference type="ARBA" id="ARBA00023303"/>
    </source>
</evidence>
<feature type="transmembrane region" description="Helical" evidence="3">
    <location>
        <begin position="246"/>
        <end position="264"/>
    </location>
</feature>
<reference evidence="4" key="1">
    <citation type="submission" date="2022-08" db="EMBL/GenBank/DDBJ databases">
        <authorList>
            <person name="Gutierrez-Valencia J."/>
        </authorList>
    </citation>
    <scope>NUCLEOTIDE SEQUENCE</scope>
</reference>
<dbReference type="AlphaFoldDB" id="A0AAV0N5J4"/>
<keyword evidence="3" id="KW-0812">Transmembrane</keyword>
<name>A0AAV0N5J4_9ROSI</name>
<organism evidence="4 5">
    <name type="scientific">Linum tenue</name>
    <dbReference type="NCBI Taxonomy" id="586396"/>
    <lineage>
        <taxon>Eukaryota</taxon>
        <taxon>Viridiplantae</taxon>
        <taxon>Streptophyta</taxon>
        <taxon>Embryophyta</taxon>
        <taxon>Tracheophyta</taxon>
        <taxon>Spermatophyta</taxon>
        <taxon>Magnoliopsida</taxon>
        <taxon>eudicotyledons</taxon>
        <taxon>Gunneridae</taxon>
        <taxon>Pentapetalae</taxon>
        <taxon>rosids</taxon>
        <taxon>fabids</taxon>
        <taxon>Malpighiales</taxon>
        <taxon>Linaceae</taxon>
        <taxon>Linum</taxon>
    </lineage>
</organism>
<dbReference type="Proteomes" id="UP001154282">
    <property type="component" value="Unassembled WGS sequence"/>
</dbReference>
<dbReference type="EMBL" id="CAMGYJ010000008">
    <property type="protein sequence ID" value="CAI0453901.1"/>
    <property type="molecule type" value="Genomic_DNA"/>
</dbReference>
<evidence type="ECO:0000313" key="4">
    <source>
        <dbReference type="EMBL" id="CAI0453901.1"/>
    </source>
</evidence>
<evidence type="ECO:0000256" key="3">
    <source>
        <dbReference type="SAM" id="Phobius"/>
    </source>
</evidence>
<dbReference type="GO" id="GO:0016020">
    <property type="term" value="C:membrane"/>
    <property type="evidence" value="ECO:0007669"/>
    <property type="project" value="UniProtKB-SubCell"/>
</dbReference>
<feature type="transmembrane region" description="Helical" evidence="3">
    <location>
        <begin position="216"/>
        <end position="234"/>
    </location>
</feature>
<keyword evidence="1" id="KW-0813">Transport</keyword>
<keyword evidence="5" id="KW-1185">Reference proteome</keyword>
<dbReference type="PANTHER" id="PTHR45651">
    <property type="entry name" value="CYCLIC NUCLEOTIDE-GATED ION CHANNEL 15-RELATED-RELATED"/>
    <property type="match status" value="1"/>
</dbReference>
<dbReference type="SUPFAM" id="SSF81324">
    <property type="entry name" value="Voltage-gated potassium channels"/>
    <property type="match status" value="1"/>
</dbReference>
<protein>
    <recommendedName>
        <fullName evidence="6">Cyclic nucleotide-gated ion channel 2</fullName>
    </recommendedName>
</protein>
<feature type="compositionally biased region" description="Low complexity" evidence="2">
    <location>
        <begin position="75"/>
        <end position="89"/>
    </location>
</feature>
<feature type="transmembrane region" description="Helical" evidence="3">
    <location>
        <begin position="284"/>
        <end position="309"/>
    </location>
</feature>
<gene>
    <name evidence="4" type="ORF">LITE_LOCUS31778</name>
</gene>
<accession>A0AAV0N5J4</accession>
<keyword evidence="3" id="KW-0472">Membrane</keyword>
<evidence type="ECO:0008006" key="6">
    <source>
        <dbReference type="Google" id="ProtNLM"/>
    </source>
</evidence>
<sequence length="410" mass="45418">MPHFRLPFLSGGHRRPRLPEPYTTTAEISTGGDDVVECYACTQVGVPVFHSTTCDAAHQPLWEASAGSSLVPIHSNSTTANNNTTSTTPLPAPRPRPRRRRPSGAFGTVLDPRSKRVQRLNRAFLLARAMALAVDPLFFYALSIGRGGSPCLYMDGGLAAIVTVLRTCLDGVHLVHVWLQLRVAYVSRESMVVGCGKLVWDPRAIAAHYLRSLKGFWFDAFVILPVPQAVFWLVVPRLIRDEQIKLIMTIMLLIFLFQFLPKVYHSLALMRRMQKVTGYIFGTIWWGFGLNLIAYFIASHVAGGCWYVLAIQRAASCIKQQCNLSSNCDLSLSCSEELCFRLVLPDALAAGSGSCGGYNNSSSTNRTPMCLDMDGSFKYGIYKWALPVISSDSLAVKILYPIFWGLMTLR</sequence>
<proteinExistence type="predicted"/>
<feature type="region of interest" description="Disordered" evidence="2">
    <location>
        <begin position="73"/>
        <end position="108"/>
    </location>
</feature>
<evidence type="ECO:0000313" key="5">
    <source>
        <dbReference type="Proteomes" id="UP001154282"/>
    </source>
</evidence>
<keyword evidence="3" id="KW-1133">Transmembrane helix</keyword>
<evidence type="ECO:0000256" key="2">
    <source>
        <dbReference type="SAM" id="MobiDB-lite"/>
    </source>
</evidence>
<feature type="transmembrane region" description="Helical" evidence="3">
    <location>
        <begin position="123"/>
        <end position="144"/>
    </location>
</feature>
<feature type="region of interest" description="Disordered" evidence="2">
    <location>
        <begin position="1"/>
        <end position="21"/>
    </location>
</feature>
<comment type="caution">
    <text evidence="4">The sequence shown here is derived from an EMBL/GenBank/DDBJ whole genome shotgun (WGS) entry which is preliminary data.</text>
</comment>
<dbReference type="PANTHER" id="PTHR45651:SF50">
    <property type="entry name" value="CYCLIC NUCLEOTIDE-GATED ION CHANNEL 2"/>
    <property type="match status" value="1"/>
</dbReference>